<keyword evidence="7" id="KW-0809">Transit peptide</keyword>
<dbReference type="InterPro" id="IPR002908">
    <property type="entry name" value="Frataxin/CyaY"/>
</dbReference>
<dbReference type="InterPro" id="IPR036524">
    <property type="entry name" value="Frataxin/CyaY_sf"/>
</dbReference>
<dbReference type="GO" id="GO:0034986">
    <property type="term" value="F:iron chaperone activity"/>
    <property type="evidence" value="ECO:0007669"/>
    <property type="project" value="TreeGrafter"/>
</dbReference>
<dbReference type="AlphaFoldDB" id="A0A2N3N3N0"/>
<proteinExistence type="inferred from homology"/>
<gene>
    <name evidence="15" type="ORF">jhhlp_005630</name>
</gene>
<dbReference type="InterPro" id="IPR017789">
    <property type="entry name" value="Frataxin"/>
</dbReference>
<accession>A0A2N3N3N0</accession>
<dbReference type="GO" id="GO:0004322">
    <property type="term" value="F:ferroxidase activity"/>
    <property type="evidence" value="ECO:0007669"/>
    <property type="project" value="UniProtKB-EC"/>
</dbReference>
<feature type="coiled-coil region" evidence="13">
    <location>
        <begin position="74"/>
        <end position="109"/>
    </location>
</feature>
<keyword evidence="13" id="KW-0175">Coiled coil</keyword>
<dbReference type="InParanoid" id="A0A2N3N3N0"/>
<dbReference type="PROSITE" id="PS01344">
    <property type="entry name" value="FRATAXIN_1"/>
    <property type="match status" value="1"/>
</dbReference>
<dbReference type="GO" id="GO:0008199">
    <property type="term" value="F:ferric iron binding"/>
    <property type="evidence" value="ECO:0007669"/>
    <property type="project" value="InterPro"/>
</dbReference>
<dbReference type="PANTHER" id="PTHR16821:SF2">
    <property type="entry name" value="FRATAXIN, MITOCHONDRIAL"/>
    <property type="match status" value="1"/>
</dbReference>
<dbReference type="InterPro" id="IPR020895">
    <property type="entry name" value="Frataxin_CS"/>
</dbReference>
<evidence type="ECO:0000313" key="16">
    <source>
        <dbReference type="Proteomes" id="UP000233524"/>
    </source>
</evidence>
<comment type="similarity">
    <text evidence="2">Belongs to the frataxin family.</text>
</comment>
<evidence type="ECO:0000256" key="10">
    <source>
        <dbReference type="ARBA" id="ARBA00023065"/>
    </source>
</evidence>
<dbReference type="STRING" id="41688.A0A2N3N3N0"/>
<evidence type="ECO:0000256" key="2">
    <source>
        <dbReference type="ARBA" id="ARBA00008183"/>
    </source>
</evidence>
<dbReference type="SMART" id="SM01219">
    <property type="entry name" value="Frataxin_Cyay"/>
    <property type="match status" value="1"/>
</dbReference>
<dbReference type="GO" id="GO:0006879">
    <property type="term" value="P:intracellular iron ion homeostasis"/>
    <property type="evidence" value="ECO:0007669"/>
    <property type="project" value="UniProtKB-KW"/>
</dbReference>
<keyword evidence="5" id="KW-0813">Transport</keyword>
<comment type="catalytic activity">
    <reaction evidence="12">
        <text>4 Fe(2+) + O2 + 4 H(+) = 4 Fe(3+) + 2 H2O</text>
        <dbReference type="Rhea" id="RHEA:11148"/>
        <dbReference type="ChEBI" id="CHEBI:15377"/>
        <dbReference type="ChEBI" id="CHEBI:15378"/>
        <dbReference type="ChEBI" id="CHEBI:15379"/>
        <dbReference type="ChEBI" id="CHEBI:29033"/>
        <dbReference type="ChEBI" id="CHEBI:29034"/>
        <dbReference type="EC" id="1.16.3.1"/>
    </reaction>
</comment>
<evidence type="ECO:0000256" key="12">
    <source>
        <dbReference type="ARBA" id="ARBA00047990"/>
    </source>
</evidence>
<keyword evidence="16" id="KW-1185">Reference proteome</keyword>
<dbReference type="EMBL" id="NLAX01000701">
    <property type="protein sequence ID" value="PKS07033.1"/>
    <property type="molecule type" value="Genomic_DNA"/>
</dbReference>
<dbReference type="PANTHER" id="PTHR16821">
    <property type="entry name" value="FRATAXIN"/>
    <property type="match status" value="1"/>
</dbReference>
<keyword evidence="9" id="KW-0408">Iron</keyword>
<dbReference type="GO" id="GO:0005739">
    <property type="term" value="C:mitochondrion"/>
    <property type="evidence" value="ECO:0007669"/>
    <property type="project" value="UniProtKB-SubCell"/>
</dbReference>
<evidence type="ECO:0000256" key="8">
    <source>
        <dbReference type="ARBA" id="ARBA00023002"/>
    </source>
</evidence>
<evidence type="ECO:0000256" key="6">
    <source>
        <dbReference type="ARBA" id="ARBA00022496"/>
    </source>
</evidence>
<comment type="caution">
    <text evidence="15">The sequence shown here is derived from an EMBL/GenBank/DDBJ whole genome shotgun (WGS) entry which is preliminary data.</text>
</comment>
<dbReference type="NCBIfam" id="TIGR03421">
    <property type="entry name" value="FeS_CyaY"/>
    <property type="match status" value="1"/>
</dbReference>
<evidence type="ECO:0000256" key="11">
    <source>
        <dbReference type="ARBA" id="ARBA00023128"/>
    </source>
</evidence>
<evidence type="ECO:0000256" key="7">
    <source>
        <dbReference type="ARBA" id="ARBA00022946"/>
    </source>
</evidence>
<sequence>MQPTTVLRVASRRILRVPRTLSLCQTPLALSSTRCTFAAPTLKSSPPRQPFSHRAPALSANSSSNGGALKYKIVDLAEREYHELSDEYLELLLAKYEDLQEERDEVDVEFAAGVMTIFIPMAGTYVINKQPPNKQIWLSSPISGPKRYDYVEITDSKSGTKTYDWLYLRDNSSLHDLLLEETSVDLGKPKSMS</sequence>
<protein>
    <recommendedName>
        <fullName evidence="3">ferroxidase</fullName>
        <ecNumber evidence="3">1.16.3.1</ecNumber>
    </recommendedName>
</protein>
<dbReference type="EC" id="1.16.3.1" evidence="3"/>
<dbReference type="NCBIfam" id="TIGR03422">
    <property type="entry name" value="mito_frataxin"/>
    <property type="match status" value="1"/>
</dbReference>
<organism evidence="15 16">
    <name type="scientific">Lomentospora prolificans</name>
    <dbReference type="NCBI Taxonomy" id="41688"/>
    <lineage>
        <taxon>Eukaryota</taxon>
        <taxon>Fungi</taxon>
        <taxon>Dikarya</taxon>
        <taxon>Ascomycota</taxon>
        <taxon>Pezizomycotina</taxon>
        <taxon>Sordariomycetes</taxon>
        <taxon>Hypocreomycetidae</taxon>
        <taxon>Microascales</taxon>
        <taxon>Microascaceae</taxon>
        <taxon>Lomentospora</taxon>
    </lineage>
</organism>
<name>A0A2N3N3N0_9PEZI</name>
<evidence type="ECO:0000256" key="14">
    <source>
        <dbReference type="SAM" id="MobiDB-lite"/>
    </source>
</evidence>
<dbReference type="Proteomes" id="UP000233524">
    <property type="component" value="Unassembled WGS sequence"/>
</dbReference>
<dbReference type="OrthoDB" id="1897642at2759"/>
<keyword evidence="10" id="KW-0406">Ion transport</keyword>
<dbReference type="FunFam" id="3.30.920.10:FF:000004">
    <property type="entry name" value="Mitochondrial chaperone Frataxin"/>
    <property type="match status" value="1"/>
</dbReference>
<dbReference type="GO" id="GO:0016226">
    <property type="term" value="P:iron-sulfur cluster assembly"/>
    <property type="evidence" value="ECO:0007669"/>
    <property type="project" value="InterPro"/>
</dbReference>
<evidence type="ECO:0000256" key="9">
    <source>
        <dbReference type="ARBA" id="ARBA00023004"/>
    </source>
</evidence>
<evidence type="ECO:0000256" key="4">
    <source>
        <dbReference type="ARBA" id="ARBA00022434"/>
    </source>
</evidence>
<keyword evidence="11" id="KW-0496">Mitochondrion</keyword>
<evidence type="ECO:0000256" key="1">
    <source>
        <dbReference type="ARBA" id="ARBA00004173"/>
    </source>
</evidence>
<dbReference type="SUPFAM" id="SSF55387">
    <property type="entry name" value="Frataxin/Nqo15-like"/>
    <property type="match status" value="1"/>
</dbReference>
<evidence type="ECO:0000313" key="15">
    <source>
        <dbReference type="EMBL" id="PKS07033.1"/>
    </source>
</evidence>
<keyword evidence="6" id="KW-0410">Iron transport</keyword>
<dbReference type="VEuPathDB" id="FungiDB:jhhlp_005630"/>
<dbReference type="GO" id="GO:0008198">
    <property type="term" value="F:ferrous iron binding"/>
    <property type="evidence" value="ECO:0007669"/>
    <property type="project" value="TreeGrafter"/>
</dbReference>
<evidence type="ECO:0000256" key="13">
    <source>
        <dbReference type="SAM" id="Coils"/>
    </source>
</evidence>
<evidence type="ECO:0000256" key="3">
    <source>
        <dbReference type="ARBA" id="ARBA00013107"/>
    </source>
</evidence>
<dbReference type="FunCoup" id="A0A2N3N3N0">
    <property type="interactions" value="399"/>
</dbReference>
<reference evidence="15 16" key="1">
    <citation type="journal article" date="2017" name="G3 (Bethesda)">
        <title>First Draft Genome Sequence of the Pathogenic Fungus Lomentospora prolificans (Formerly Scedosporium prolificans).</title>
        <authorList>
            <person name="Luo R."/>
            <person name="Zimin A."/>
            <person name="Workman R."/>
            <person name="Fan Y."/>
            <person name="Pertea G."/>
            <person name="Grossman N."/>
            <person name="Wear M.P."/>
            <person name="Jia B."/>
            <person name="Miller H."/>
            <person name="Casadevall A."/>
            <person name="Timp W."/>
            <person name="Zhang S.X."/>
            <person name="Salzberg S.L."/>
        </authorList>
    </citation>
    <scope>NUCLEOTIDE SEQUENCE [LARGE SCALE GENOMIC DNA]</scope>
    <source>
        <strain evidence="15 16">JHH-5317</strain>
    </source>
</reference>
<dbReference type="Gene3D" id="3.30.920.10">
    <property type="entry name" value="Frataxin/CyaY"/>
    <property type="match status" value="1"/>
</dbReference>
<dbReference type="Pfam" id="PF01491">
    <property type="entry name" value="Frataxin_Cyay"/>
    <property type="match status" value="1"/>
</dbReference>
<keyword evidence="8" id="KW-0560">Oxidoreductase</keyword>
<feature type="region of interest" description="Disordered" evidence="14">
    <location>
        <begin position="41"/>
        <end position="63"/>
    </location>
</feature>
<keyword evidence="4" id="KW-0409">Iron storage</keyword>
<evidence type="ECO:0000256" key="5">
    <source>
        <dbReference type="ARBA" id="ARBA00022448"/>
    </source>
</evidence>
<dbReference type="GO" id="GO:0006826">
    <property type="term" value="P:iron ion transport"/>
    <property type="evidence" value="ECO:0007669"/>
    <property type="project" value="UniProtKB-KW"/>
</dbReference>
<dbReference type="PROSITE" id="PS50810">
    <property type="entry name" value="FRATAXIN_2"/>
    <property type="match status" value="1"/>
</dbReference>
<dbReference type="GO" id="GO:0051537">
    <property type="term" value="F:2 iron, 2 sulfur cluster binding"/>
    <property type="evidence" value="ECO:0007669"/>
    <property type="project" value="TreeGrafter"/>
</dbReference>
<comment type="subcellular location">
    <subcellularLocation>
        <location evidence="1">Mitochondrion</location>
    </subcellularLocation>
</comment>